<dbReference type="InterPro" id="IPR000843">
    <property type="entry name" value="HTH_LacI"/>
</dbReference>
<dbReference type="PANTHER" id="PTHR30146">
    <property type="entry name" value="LACI-RELATED TRANSCRIPTIONAL REPRESSOR"/>
    <property type="match status" value="1"/>
</dbReference>
<organism evidence="3 4">
    <name type="scientific">Falsiroseomonas tokyonensis</name>
    <dbReference type="NCBI Taxonomy" id="430521"/>
    <lineage>
        <taxon>Bacteria</taxon>
        <taxon>Pseudomonadati</taxon>
        <taxon>Pseudomonadota</taxon>
        <taxon>Alphaproteobacteria</taxon>
        <taxon>Acetobacterales</taxon>
        <taxon>Roseomonadaceae</taxon>
        <taxon>Falsiroseomonas</taxon>
    </lineage>
</organism>
<dbReference type="EMBL" id="JBHRSB010000004">
    <property type="protein sequence ID" value="MFC3001489.1"/>
    <property type="molecule type" value="Genomic_DNA"/>
</dbReference>
<dbReference type="InterPro" id="IPR046335">
    <property type="entry name" value="LacI/GalR-like_sensor"/>
</dbReference>
<dbReference type="CDD" id="cd01392">
    <property type="entry name" value="HTH_LacI"/>
    <property type="match status" value="1"/>
</dbReference>
<dbReference type="Pfam" id="PF13377">
    <property type="entry name" value="Peripla_BP_3"/>
    <property type="match status" value="1"/>
</dbReference>
<feature type="region of interest" description="Disordered" evidence="1">
    <location>
        <begin position="330"/>
        <end position="367"/>
    </location>
</feature>
<dbReference type="GO" id="GO:0003677">
    <property type="term" value="F:DNA binding"/>
    <property type="evidence" value="ECO:0007669"/>
    <property type="project" value="UniProtKB-KW"/>
</dbReference>
<dbReference type="PROSITE" id="PS50932">
    <property type="entry name" value="HTH_LACI_2"/>
    <property type="match status" value="1"/>
</dbReference>
<protein>
    <submittedName>
        <fullName evidence="3">LacI family DNA-binding transcriptional regulator</fullName>
    </submittedName>
</protein>
<keyword evidence="3" id="KW-0238">DNA-binding</keyword>
<dbReference type="Pfam" id="PF00356">
    <property type="entry name" value="LacI"/>
    <property type="match status" value="1"/>
</dbReference>
<dbReference type="PANTHER" id="PTHR30146:SF138">
    <property type="entry name" value="TRANSCRIPTIONAL REGULATORY PROTEIN"/>
    <property type="match status" value="1"/>
</dbReference>
<feature type="domain" description="HTH lacI-type" evidence="2">
    <location>
        <begin position="2"/>
        <end position="56"/>
    </location>
</feature>
<evidence type="ECO:0000313" key="4">
    <source>
        <dbReference type="Proteomes" id="UP001595420"/>
    </source>
</evidence>
<name>A0ABV7BWN4_9PROT</name>
<dbReference type="SMART" id="SM00354">
    <property type="entry name" value="HTH_LACI"/>
    <property type="match status" value="1"/>
</dbReference>
<dbReference type="PROSITE" id="PS00356">
    <property type="entry name" value="HTH_LACI_1"/>
    <property type="match status" value="1"/>
</dbReference>
<evidence type="ECO:0000313" key="3">
    <source>
        <dbReference type="EMBL" id="MFC3001489.1"/>
    </source>
</evidence>
<evidence type="ECO:0000256" key="1">
    <source>
        <dbReference type="SAM" id="MobiDB-lite"/>
    </source>
</evidence>
<keyword evidence="4" id="KW-1185">Reference proteome</keyword>
<dbReference type="Proteomes" id="UP001595420">
    <property type="component" value="Unassembled WGS sequence"/>
</dbReference>
<sequence>MTTIKDLAGIVGVSHSTVARALNDHPAITPAVKARVRAAAEAHGYIANAAARALRVQSGALVGFVVPDIEENDMAAMAKAIAECVNATGRQLVVACSGDAPERELAHVRALVGARAAALVLMPSENPLPETLALLGRLPTVQLVRRVAALAAEAFVFDDEAGIQEATAHLLALGHRRIGYVGGSETVSTGAARLAGYRRALREAGLAEDPALVSTVAPHGPAAAGAFRLLFEAARPSAIVLGGPRITLGAAEAVAELRLNVPGELSLVGFGDRAWMRWWGPGLSTVALPARELAQACGSHLVDLLRAVPRQGEAEGQAHAGALAPGLMLRGSTAPPLRGATAPPLRGATAPPPAGQAARKVPRPRPG</sequence>
<proteinExistence type="predicted"/>
<evidence type="ECO:0000259" key="2">
    <source>
        <dbReference type="PROSITE" id="PS50932"/>
    </source>
</evidence>
<gene>
    <name evidence="3" type="ORF">ACFOD3_16395</name>
</gene>
<accession>A0ABV7BWN4</accession>
<comment type="caution">
    <text evidence="3">The sequence shown here is derived from an EMBL/GenBank/DDBJ whole genome shotgun (WGS) entry which is preliminary data.</text>
</comment>
<reference evidence="4" key="1">
    <citation type="journal article" date="2019" name="Int. J. Syst. Evol. Microbiol.">
        <title>The Global Catalogue of Microorganisms (GCM) 10K type strain sequencing project: providing services to taxonomists for standard genome sequencing and annotation.</title>
        <authorList>
            <consortium name="The Broad Institute Genomics Platform"/>
            <consortium name="The Broad Institute Genome Sequencing Center for Infectious Disease"/>
            <person name="Wu L."/>
            <person name="Ma J."/>
        </authorList>
    </citation>
    <scope>NUCLEOTIDE SEQUENCE [LARGE SCALE GENOMIC DNA]</scope>
    <source>
        <strain evidence="4">CGMCC 1.16855</strain>
    </source>
</reference>
<dbReference type="RefSeq" id="WP_216837546.1">
    <property type="nucleotide sequence ID" value="NZ_JAFNJS010000004.1"/>
</dbReference>
<dbReference type="CDD" id="cd06267">
    <property type="entry name" value="PBP1_LacI_sugar_binding-like"/>
    <property type="match status" value="1"/>
</dbReference>